<keyword evidence="3" id="KW-0010">Activator</keyword>
<evidence type="ECO:0000256" key="2">
    <source>
        <dbReference type="ARBA" id="ARBA00023125"/>
    </source>
</evidence>
<dbReference type="InterPro" id="IPR011598">
    <property type="entry name" value="bHLH_dom"/>
</dbReference>
<dbReference type="EMBL" id="KV424122">
    <property type="protein sequence ID" value="KZT51162.1"/>
    <property type="molecule type" value="Genomic_DNA"/>
</dbReference>
<dbReference type="AlphaFoldDB" id="A0A165CPR7"/>
<evidence type="ECO:0000313" key="9">
    <source>
        <dbReference type="Proteomes" id="UP000076842"/>
    </source>
</evidence>
<dbReference type="CDD" id="cd00083">
    <property type="entry name" value="bHLH_SF"/>
    <property type="match status" value="1"/>
</dbReference>
<evidence type="ECO:0000256" key="5">
    <source>
        <dbReference type="ARBA" id="ARBA00023242"/>
    </source>
</evidence>
<dbReference type="GO" id="GO:0003677">
    <property type="term" value="F:DNA binding"/>
    <property type="evidence" value="ECO:0007669"/>
    <property type="project" value="UniProtKB-KW"/>
</dbReference>
<evidence type="ECO:0000256" key="1">
    <source>
        <dbReference type="ARBA" id="ARBA00023015"/>
    </source>
</evidence>
<dbReference type="GO" id="GO:0046983">
    <property type="term" value="F:protein dimerization activity"/>
    <property type="evidence" value="ECO:0007669"/>
    <property type="project" value="InterPro"/>
</dbReference>
<evidence type="ECO:0000256" key="3">
    <source>
        <dbReference type="ARBA" id="ARBA00023159"/>
    </source>
</evidence>
<evidence type="ECO:0000313" key="8">
    <source>
        <dbReference type="EMBL" id="KZT51162.1"/>
    </source>
</evidence>
<dbReference type="Gene3D" id="4.10.280.10">
    <property type="entry name" value="Helix-loop-helix DNA-binding domain"/>
    <property type="match status" value="1"/>
</dbReference>
<organism evidence="8 9">
    <name type="scientific">Calocera cornea HHB12733</name>
    <dbReference type="NCBI Taxonomy" id="1353952"/>
    <lineage>
        <taxon>Eukaryota</taxon>
        <taxon>Fungi</taxon>
        <taxon>Dikarya</taxon>
        <taxon>Basidiomycota</taxon>
        <taxon>Agaricomycotina</taxon>
        <taxon>Dacrymycetes</taxon>
        <taxon>Dacrymycetales</taxon>
        <taxon>Dacrymycetaceae</taxon>
        <taxon>Calocera</taxon>
    </lineage>
</organism>
<dbReference type="PANTHER" id="PTHR10328">
    <property type="entry name" value="PROTEIN MAX MYC-ASSOCIATED FACTOR X"/>
    <property type="match status" value="1"/>
</dbReference>
<dbReference type="SUPFAM" id="SSF47459">
    <property type="entry name" value="HLH, helix-loop-helix DNA-binding domain"/>
    <property type="match status" value="1"/>
</dbReference>
<keyword evidence="5" id="KW-0539">Nucleus</keyword>
<dbReference type="Proteomes" id="UP000076842">
    <property type="component" value="Unassembled WGS sequence"/>
</dbReference>
<dbReference type="OrthoDB" id="8964853at2759"/>
<gene>
    <name evidence="8" type="ORF">CALCODRAFT_488138</name>
</gene>
<feature type="compositionally biased region" description="Acidic residues" evidence="6">
    <location>
        <begin position="196"/>
        <end position="207"/>
    </location>
</feature>
<feature type="compositionally biased region" description="Basic and acidic residues" evidence="6">
    <location>
        <begin position="69"/>
        <end position="82"/>
    </location>
</feature>
<evidence type="ECO:0000256" key="6">
    <source>
        <dbReference type="SAM" id="MobiDB-lite"/>
    </source>
</evidence>
<feature type="region of interest" description="Disordered" evidence="6">
    <location>
        <begin position="1"/>
        <end position="82"/>
    </location>
</feature>
<keyword evidence="1" id="KW-0805">Transcription regulation</keyword>
<dbReference type="SMART" id="SM00353">
    <property type="entry name" value="HLH"/>
    <property type="match status" value="1"/>
</dbReference>
<dbReference type="STRING" id="1353952.A0A165CPR7"/>
<dbReference type="PANTHER" id="PTHR10328:SF3">
    <property type="entry name" value="PROTEIN MAX"/>
    <property type="match status" value="1"/>
</dbReference>
<evidence type="ECO:0000256" key="4">
    <source>
        <dbReference type="ARBA" id="ARBA00023163"/>
    </source>
</evidence>
<reference evidence="8 9" key="1">
    <citation type="journal article" date="2016" name="Mol. Biol. Evol.">
        <title>Comparative Genomics of Early-Diverging Mushroom-Forming Fungi Provides Insights into the Origins of Lignocellulose Decay Capabilities.</title>
        <authorList>
            <person name="Nagy L.G."/>
            <person name="Riley R."/>
            <person name="Tritt A."/>
            <person name="Adam C."/>
            <person name="Daum C."/>
            <person name="Floudas D."/>
            <person name="Sun H."/>
            <person name="Yadav J.S."/>
            <person name="Pangilinan J."/>
            <person name="Larsson K.H."/>
            <person name="Matsuura K."/>
            <person name="Barry K."/>
            <person name="Labutti K."/>
            <person name="Kuo R."/>
            <person name="Ohm R.A."/>
            <person name="Bhattacharya S.S."/>
            <person name="Shirouzu T."/>
            <person name="Yoshinaga Y."/>
            <person name="Martin F.M."/>
            <person name="Grigoriev I.V."/>
            <person name="Hibbett D.S."/>
        </authorList>
    </citation>
    <scope>NUCLEOTIDE SEQUENCE [LARGE SCALE GENOMIC DNA]</scope>
    <source>
        <strain evidence="8 9">HHB12733</strain>
    </source>
</reference>
<feature type="compositionally biased region" description="Low complexity" evidence="6">
    <location>
        <begin position="253"/>
        <end position="273"/>
    </location>
</feature>
<keyword evidence="4" id="KW-0804">Transcription</keyword>
<feature type="region of interest" description="Disordered" evidence="6">
    <location>
        <begin position="249"/>
        <end position="307"/>
    </location>
</feature>
<keyword evidence="9" id="KW-1185">Reference proteome</keyword>
<evidence type="ECO:0000259" key="7">
    <source>
        <dbReference type="PROSITE" id="PS50888"/>
    </source>
</evidence>
<feature type="domain" description="BHLH" evidence="7">
    <location>
        <begin position="72"/>
        <end position="124"/>
    </location>
</feature>
<dbReference type="InterPro" id="IPR036638">
    <property type="entry name" value="HLH_DNA-bd_sf"/>
</dbReference>
<protein>
    <recommendedName>
        <fullName evidence="7">BHLH domain-containing protein</fullName>
    </recommendedName>
</protein>
<keyword evidence="2" id="KW-0238">DNA-binding</keyword>
<dbReference type="GO" id="GO:0045944">
    <property type="term" value="P:positive regulation of transcription by RNA polymerase II"/>
    <property type="evidence" value="ECO:0007669"/>
    <property type="project" value="TreeGrafter"/>
</dbReference>
<accession>A0A165CPR7</accession>
<sequence length="545" mass="58179">MSTTLKHSPSVSPVPKHEGGQGLAPLQTDTAANNLNSNPPSAVPSSAVTESGNDSSAGPIRRKPSRRANTAERRATHNAVERQRRETLNGRFLDLAGMLPNLQSVRRPSKSAIVNSSIALIHQQRRARGVAARELRILKSEADLLRREVNEWRERARMPPAEEPIRSQDFHILMTVEEVEENDEERAAYAAMNAVDEADEDEYDQDELSDRPTSAGRGANQGMQSYGHNMGHGMPMPMGMMPMGMGGMGGMGMQMPPQRGYPPQHQQPHPSHQYGASQQQMGLDFSSAPTMFDSGQDKTAAWTQQQQQQTQQQQQQQQMINMMQNQNQQMQAQQWQQAQLTQPNASMTMFTPPGSSHGSSVPTATTPPASNPLVQQAQQAFLANYQRNAQVLFPGAGASIPTLSGMGFQAPSTQAITPPSSVHDGDAGVSVSAPMVTDGMNSVHSSPSGSIRSGSASIHSRASPDGHFSLSPSAPVTTANVNIGMSAAVPFIPSHTRRTSSGGLAVPQPAPAMGTTVGMPWLPSNLNMSVGVGGGYAASGLSLFA</sequence>
<dbReference type="InParanoid" id="A0A165CPR7"/>
<name>A0A165CPR7_9BASI</name>
<feature type="region of interest" description="Disordered" evidence="6">
    <location>
        <begin position="440"/>
        <end position="471"/>
    </location>
</feature>
<dbReference type="GO" id="GO:0003700">
    <property type="term" value="F:DNA-binding transcription factor activity"/>
    <property type="evidence" value="ECO:0007669"/>
    <property type="project" value="TreeGrafter"/>
</dbReference>
<proteinExistence type="predicted"/>
<dbReference type="GO" id="GO:0090575">
    <property type="term" value="C:RNA polymerase II transcription regulator complex"/>
    <property type="evidence" value="ECO:0007669"/>
    <property type="project" value="TreeGrafter"/>
</dbReference>
<feature type="compositionally biased region" description="Low complexity" evidence="6">
    <location>
        <begin position="444"/>
        <end position="463"/>
    </location>
</feature>
<feature type="compositionally biased region" description="Polar residues" evidence="6">
    <location>
        <begin position="1"/>
        <end position="11"/>
    </location>
</feature>
<feature type="region of interest" description="Disordered" evidence="6">
    <location>
        <begin position="196"/>
        <end position="222"/>
    </location>
</feature>
<dbReference type="PROSITE" id="PS50888">
    <property type="entry name" value="BHLH"/>
    <property type="match status" value="1"/>
</dbReference>
<feature type="compositionally biased region" description="Low complexity" evidence="6">
    <location>
        <begin position="31"/>
        <end position="48"/>
    </location>
</feature>
<dbReference type="Pfam" id="PF00010">
    <property type="entry name" value="HLH"/>
    <property type="match status" value="1"/>
</dbReference>